<evidence type="ECO:0000313" key="4">
    <source>
        <dbReference type="EMBL" id="QDG50670.1"/>
    </source>
</evidence>
<feature type="domain" description="Putative zinc-ribbon" evidence="3">
    <location>
        <begin position="1"/>
        <end position="25"/>
    </location>
</feature>
<keyword evidence="2" id="KW-0812">Transmembrane</keyword>
<feature type="region of interest" description="Disordered" evidence="1">
    <location>
        <begin position="50"/>
        <end position="284"/>
    </location>
</feature>
<dbReference type="Proteomes" id="UP000315995">
    <property type="component" value="Chromosome"/>
</dbReference>
<organism evidence="4 5">
    <name type="scientific">Persicimonas caeni</name>
    <dbReference type="NCBI Taxonomy" id="2292766"/>
    <lineage>
        <taxon>Bacteria</taxon>
        <taxon>Deltaproteobacteria</taxon>
        <taxon>Bradymonadales</taxon>
        <taxon>Bradymonadaceae</taxon>
        <taxon>Persicimonas</taxon>
    </lineage>
</organism>
<evidence type="ECO:0000256" key="1">
    <source>
        <dbReference type="SAM" id="MobiDB-lite"/>
    </source>
</evidence>
<gene>
    <name evidence="4" type="ORF">FIV42_07970</name>
</gene>
<sequence>MINCPNCDKQIADDAAHCGYCGHQLEEKSKKKTMFGMAALGGDELKKAVEEAKKAKDEQGDGEQKKAGGGLKIPKPGQKSAGKSTDAGKSSGGSGFKIPKPGQKANEQPEQDAQADEAAWAKTERIDLSDAEPPSGISESSEADTQPHDIEERFADQQRLETDEATGDEAGTASTISMSAPSEDDLDSVPPAQPSQSSPPSFGEPAGPGPSQVSQAGDQSGPFGPGAQEAEEAQQAQQPQQPQQAVSPATTTPPPGGPSPADQQGDMRVHKVGTGGPPAPEKKSKKGLIIGLVLVAMIFGGACVLGAGYYVYTNFF</sequence>
<feature type="transmembrane region" description="Helical" evidence="2">
    <location>
        <begin position="288"/>
        <end position="312"/>
    </location>
</feature>
<evidence type="ECO:0000313" key="5">
    <source>
        <dbReference type="Proteomes" id="UP000315995"/>
    </source>
</evidence>
<dbReference type="OrthoDB" id="5508472at2"/>
<feature type="compositionally biased region" description="Basic and acidic residues" evidence="1">
    <location>
        <begin position="145"/>
        <end position="162"/>
    </location>
</feature>
<feature type="compositionally biased region" description="Low complexity" evidence="1">
    <location>
        <begin position="188"/>
        <end position="201"/>
    </location>
</feature>
<dbReference type="RefSeq" id="WP_141197162.1">
    <property type="nucleotide sequence ID" value="NZ_CP041186.1"/>
</dbReference>
<keyword evidence="5" id="KW-1185">Reference proteome</keyword>
<evidence type="ECO:0000256" key="2">
    <source>
        <dbReference type="SAM" id="Phobius"/>
    </source>
</evidence>
<protein>
    <recommendedName>
        <fullName evidence="3">Putative zinc-ribbon domain-containing protein</fullName>
    </recommendedName>
</protein>
<reference evidence="4 5" key="1">
    <citation type="submission" date="2019-06" db="EMBL/GenBank/DDBJ databases">
        <title>Persicimonas caeni gen. nov., sp. nov., a predatory bacterium isolated from solar saltern.</title>
        <authorList>
            <person name="Wang S."/>
        </authorList>
    </citation>
    <scope>NUCLEOTIDE SEQUENCE [LARGE SCALE GENOMIC DNA]</scope>
    <source>
        <strain evidence="4 5">YN101</strain>
    </source>
</reference>
<feature type="compositionally biased region" description="Low complexity" evidence="1">
    <location>
        <begin position="221"/>
        <end position="250"/>
    </location>
</feature>
<keyword evidence="2" id="KW-0472">Membrane</keyword>
<evidence type="ECO:0000259" key="3">
    <source>
        <dbReference type="Pfam" id="PF13248"/>
    </source>
</evidence>
<proteinExistence type="predicted"/>
<feature type="compositionally biased region" description="Basic and acidic residues" evidence="1">
    <location>
        <begin position="50"/>
        <end position="66"/>
    </location>
</feature>
<name>A0A4Y6PQZ5_PERCE</name>
<dbReference type="InterPro" id="IPR059113">
    <property type="entry name" value="Znf_ribbon"/>
</dbReference>
<accession>A0A4Y6PQZ5</accession>
<accession>A0A5B8Y2N6</accession>
<dbReference type="Pfam" id="PF13248">
    <property type="entry name" value="Zn_ribbon_3"/>
    <property type="match status" value="1"/>
</dbReference>
<dbReference type="EMBL" id="CP041186">
    <property type="protein sequence ID" value="QDG50670.1"/>
    <property type="molecule type" value="Genomic_DNA"/>
</dbReference>
<keyword evidence="2" id="KW-1133">Transmembrane helix</keyword>
<dbReference type="AlphaFoldDB" id="A0A4Y6PQZ5"/>